<comment type="caution">
    <text evidence="2">The sequence shown here is derived from an EMBL/GenBank/DDBJ whole genome shotgun (WGS) entry which is preliminary data.</text>
</comment>
<dbReference type="InterPro" id="IPR036390">
    <property type="entry name" value="WH_DNA-bd_sf"/>
</dbReference>
<name>A0A5B2WHP6_9PSEU</name>
<evidence type="ECO:0000259" key="1">
    <source>
        <dbReference type="PROSITE" id="PS50995"/>
    </source>
</evidence>
<protein>
    <submittedName>
        <fullName evidence="2">MarR family transcriptional regulator</fullName>
    </submittedName>
</protein>
<dbReference type="OrthoDB" id="4807076at2"/>
<reference evidence="2 3" key="2">
    <citation type="submission" date="2019-09" db="EMBL/GenBank/DDBJ databases">
        <authorList>
            <person name="Jin C."/>
        </authorList>
    </citation>
    <scope>NUCLEOTIDE SEQUENCE [LARGE SCALE GENOMIC DNA]</scope>
    <source>
        <strain evidence="2 3">AN110305</strain>
    </source>
</reference>
<dbReference type="SMART" id="SM00347">
    <property type="entry name" value="HTH_MARR"/>
    <property type="match status" value="1"/>
</dbReference>
<dbReference type="EMBL" id="VUOB01000093">
    <property type="protein sequence ID" value="KAA2250172.1"/>
    <property type="molecule type" value="Genomic_DNA"/>
</dbReference>
<dbReference type="PROSITE" id="PS50995">
    <property type="entry name" value="HTH_MARR_2"/>
    <property type="match status" value="1"/>
</dbReference>
<dbReference type="AlphaFoldDB" id="A0A5B2WHP6"/>
<proteinExistence type="predicted"/>
<organism evidence="2 3">
    <name type="scientific">Solihabitans fulvus</name>
    <dbReference type="NCBI Taxonomy" id="1892852"/>
    <lineage>
        <taxon>Bacteria</taxon>
        <taxon>Bacillati</taxon>
        <taxon>Actinomycetota</taxon>
        <taxon>Actinomycetes</taxon>
        <taxon>Pseudonocardiales</taxon>
        <taxon>Pseudonocardiaceae</taxon>
        <taxon>Solihabitans</taxon>
    </lineage>
</organism>
<sequence length="146" mass="15625">MSQASAPAAPSTAELMGTVAMFCRGYVQDFAEASTSLDLTSTQAKALALLGEPTAMGELADRLSCDASNATLLVDRLERRGLVERHADRADRRVKKVVATAEGNKVAAQVRERMQATIAALDALGPEDRRTLHDLLDRLCSVLQGN</sequence>
<dbReference type="GO" id="GO:0006950">
    <property type="term" value="P:response to stress"/>
    <property type="evidence" value="ECO:0007669"/>
    <property type="project" value="TreeGrafter"/>
</dbReference>
<dbReference type="PRINTS" id="PR00598">
    <property type="entry name" value="HTHMARR"/>
</dbReference>
<dbReference type="Gene3D" id="1.10.10.10">
    <property type="entry name" value="Winged helix-like DNA-binding domain superfamily/Winged helix DNA-binding domain"/>
    <property type="match status" value="1"/>
</dbReference>
<dbReference type="PANTHER" id="PTHR33164:SF99">
    <property type="entry name" value="MARR FAMILY REGULATORY PROTEIN"/>
    <property type="match status" value="1"/>
</dbReference>
<accession>A0A5B2WHP6</accession>
<reference evidence="2 3" key="1">
    <citation type="submission" date="2019-09" db="EMBL/GenBank/DDBJ databases">
        <title>Goodfellowia gen. nov., a new genus of the Pseudonocardineae related to Actinoalloteichus, containing Goodfellowia coeruleoviolacea gen. nov., comb. nov. gen. nov., comb. nov.</title>
        <authorList>
            <person name="Labeda D."/>
        </authorList>
    </citation>
    <scope>NUCLEOTIDE SEQUENCE [LARGE SCALE GENOMIC DNA]</scope>
    <source>
        <strain evidence="2 3">AN110305</strain>
    </source>
</reference>
<keyword evidence="3" id="KW-1185">Reference proteome</keyword>
<dbReference type="InterPro" id="IPR039422">
    <property type="entry name" value="MarR/SlyA-like"/>
</dbReference>
<feature type="domain" description="HTH marR-type" evidence="1">
    <location>
        <begin position="12"/>
        <end position="141"/>
    </location>
</feature>
<dbReference type="InterPro" id="IPR000835">
    <property type="entry name" value="HTH_MarR-typ"/>
</dbReference>
<gene>
    <name evidence="2" type="ORF">F0L68_39200</name>
</gene>
<dbReference type="Proteomes" id="UP000323454">
    <property type="component" value="Unassembled WGS sequence"/>
</dbReference>
<dbReference type="PANTHER" id="PTHR33164">
    <property type="entry name" value="TRANSCRIPTIONAL REGULATOR, MARR FAMILY"/>
    <property type="match status" value="1"/>
</dbReference>
<dbReference type="RefSeq" id="WP_149854990.1">
    <property type="nucleotide sequence ID" value="NZ_VUOB01000093.1"/>
</dbReference>
<dbReference type="GO" id="GO:0003700">
    <property type="term" value="F:DNA-binding transcription factor activity"/>
    <property type="evidence" value="ECO:0007669"/>
    <property type="project" value="InterPro"/>
</dbReference>
<evidence type="ECO:0000313" key="2">
    <source>
        <dbReference type="EMBL" id="KAA2250172.1"/>
    </source>
</evidence>
<dbReference type="SUPFAM" id="SSF46785">
    <property type="entry name" value="Winged helix' DNA-binding domain"/>
    <property type="match status" value="1"/>
</dbReference>
<evidence type="ECO:0000313" key="3">
    <source>
        <dbReference type="Proteomes" id="UP000323454"/>
    </source>
</evidence>
<dbReference type="Pfam" id="PF01047">
    <property type="entry name" value="MarR"/>
    <property type="match status" value="1"/>
</dbReference>
<dbReference type="InterPro" id="IPR036388">
    <property type="entry name" value="WH-like_DNA-bd_sf"/>
</dbReference>